<dbReference type="Proteomes" id="UP000811899">
    <property type="component" value="Unassembled WGS sequence"/>
</dbReference>
<accession>A0AAW4L1K2</accession>
<evidence type="ECO:0000313" key="2">
    <source>
        <dbReference type="EMBL" id="MBT0664052.1"/>
    </source>
</evidence>
<dbReference type="InterPro" id="IPR013783">
    <property type="entry name" value="Ig-like_fold"/>
</dbReference>
<dbReference type="Gene3D" id="2.130.10.10">
    <property type="entry name" value="YVTN repeat-like/Quinoprotein amine dehydrogenase"/>
    <property type="match status" value="2"/>
</dbReference>
<keyword evidence="3" id="KW-1185">Reference proteome</keyword>
<dbReference type="SUPFAM" id="SSF49313">
    <property type="entry name" value="Cadherin-like"/>
    <property type="match status" value="4"/>
</dbReference>
<dbReference type="CDD" id="cd00063">
    <property type="entry name" value="FN3"/>
    <property type="match status" value="1"/>
</dbReference>
<protein>
    <submittedName>
        <fullName evidence="2">Ig domain-containing protein</fullName>
    </submittedName>
</protein>
<dbReference type="EMBL" id="JAHCVJ010000002">
    <property type="protein sequence ID" value="MBT0664052.1"/>
    <property type="molecule type" value="Genomic_DNA"/>
</dbReference>
<dbReference type="InterPro" id="IPR044060">
    <property type="entry name" value="Bacterial_rp_domain"/>
</dbReference>
<dbReference type="GO" id="GO:0016020">
    <property type="term" value="C:membrane"/>
    <property type="evidence" value="ECO:0007669"/>
    <property type="project" value="InterPro"/>
</dbReference>
<dbReference type="InterPro" id="IPR015943">
    <property type="entry name" value="WD40/YVTN_repeat-like_dom_sf"/>
</dbReference>
<sequence>MKKKWSRIFAVAMAFGFTLCWLTAAWPNQFRISDGIVWNKLATLPETVYSLAVSGQNIFAGTSSGVYRSSDGGLVWNRHNGSVSDLDTIWCRNNPSCTAYSTFSVAIDPKTLGTVYAATANGVYKSLDAGIVWNRFNTSTASLKSNGPYSAKAVVVGQSGEASAAAGSAVYTSLKNLYNGSRPLFDTYAPVSGTVNRLIYDERNPSRIYAQTSEQIYKSDDKGVTWNGMGTISGINMISIATDPFNDNTVYAGTSNGVFRKAPGDSIWVSIGLPGKQVFALYLYPEKSGIISAATDQGVFETVNGGSSWFANGTLVNAAINGMFKDAVAAYANVYGVSGGAIYKGAVVPGFALTPKGDTLEASAIASTSATLNGLVSSNNDNPSTVMFEYGLSTSYGTTVNAGTADAAALNTPVSFAVSGLTCGTRYHYRIKVANNAGSYDGIDKTFVTASCPIAGRCGTANKGIFTVAPATDLCDSSVGSTIDTTQGINGIVGSGPWSWTCNGMYGGIPDQCLAYTALQGMTVTKAGSGRGTVATDSGSLSWADNTGTATYSTGTPVKLTAQADPGSAFTGWSGACTGTQPTCTIAMTEPRNVGATFADTAAPMITLSTLASGSGTTNPVINLSGTITDNIQVQSLTIDGTPVAVTPDGSFNTPVVLDPDNGTINTVATDSAGNQTTDARTVTFDQLLPTLSVSAPADNSTTNKNYYKVTGTITDPTATVTVTVNGGPPQLAAITGTGFSATVNLKAGFNTIQTTVTDLNNKKNSLKRTVISDSQHATVAITTPIQDLETTTAALTLKGSVTSAVTPVAVSIAAGGNTYTPVISSAGAFSQALTFTEPKLYPIIVTVTESNGTVTTVQRNILFERTNVLKTATSPTKTPNLTCSGTRESGTTVSIDCPTVTTVGTVNYPTATTWSCPLTGLAEGKNPLTVTFTAATNPEMTASKIIIFDTMAPTEGSLAATSEYGMVKLSWSGFSDTNSGISSYKVYASTTTFPGTCSGTPIYSGTATSYSHTGLSNGTSYYYRLCASDKAGNISTGITASASPNLYPLSITTTSPLSGPVSKTYIATLTATGGVQPYTWSLASGTLPTGLTLNATTGTISGTPTIVGSYAFTVKAKDSQAAAAAFSKAFTLNITPQPLAISTTSLTGANLGSSTSKSVTVTGGVKPYRWSLASGTLPPGLGLNATTGYISGTPTSIGNYSFTVKVTDSQALPFEATRELSIDVAVGPLTISTSSLSNATLGSSASKSISATGGIKPYSWSLATGSLPPGLSQNPSTGTISGTPTMAGSFSFTVKVSDNQVPSVSASKAFSLNVVIGSLSITSTSPLTSATIGVSYSKSIIASGGIKPYIWSLAGGSLPPGIILNSATGYISGKPTAAGSYSFSLKVTDSQGTPTTATKDFSLTVL</sequence>
<dbReference type="Pfam" id="PF18998">
    <property type="entry name" value="Flg_new_2"/>
    <property type="match status" value="1"/>
</dbReference>
<organism evidence="2 3">
    <name type="scientific">Geoanaerobacter pelophilus</name>
    <dbReference type="NCBI Taxonomy" id="60036"/>
    <lineage>
        <taxon>Bacteria</taxon>
        <taxon>Pseudomonadati</taxon>
        <taxon>Thermodesulfobacteriota</taxon>
        <taxon>Desulfuromonadia</taxon>
        <taxon>Geobacterales</taxon>
        <taxon>Geobacteraceae</taxon>
        <taxon>Geoanaerobacter</taxon>
    </lineage>
</organism>
<comment type="caution">
    <text evidence="2">The sequence shown here is derived from an EMBL/GenBank/DDBJ whole genome shotgun (WGS) entry which is preliminary data.</text>
</comment>
<dbReference type="InterPro" id="IPR003961">
    <property type="entry name" value="FN3_dom"/>
</dbReference>
<feature type="domain" description="Fibronectin type-III" evidence="1">
    <location>
        <begin position="953"/>
        <end position="1057"/>
    </location>
</feature>
<reference evidence="2 3" key="1">
    <citation type="submission" date="2021-05" db="EMBL/GenBank/DDBJ databases">
        <title>The draft genome of Geobacter pelophilus DSM 12255.</title>
        <authorList>
            <person name="Xu Z."/>
            <person name="Masuda Y."/>
            <person name="Itoh H."/>
            <person name="Senoo K."/>
        </authorList>
    </citation>
    <scope>NUCLEOTIDE SEQUENCE [LARGE SCALE GENOMIC DNA]</scope>
    <source>
        <strain evidence="2 3">DSM 12255</strain>
    </source>
</reference>
<name>A0AAW4L1K2_9BACT</name>
<dbReference type="InterPro" id="IPR015919">
    <property type="entry name" value="Cadherin-like_sf"/>
</dbReference>
<dbReference type="PROSITE" id="PS50853">
    <property type="entry name" value="FN3"/>
    <property type="match status" value="1"/>
</dbReference>
<dbReference type="Pfam" id="PF09136">
    <property type="entry name" value="Glucodextran_B"/>
    <property type="match status" value="2"/>
</dbReference>
<dbReference type="PANTHER" id="PTHR37494:SF1">
    <property type="entry name" value="STAPHYLOCOCCUS AUREUS SURFACE PROTEIN A"/>
    <property type="match status" value="1"/>
</dbReference>
<dbReference type="SUPFAM" id="SSF49265">
    <property type="entry name" value="Fibronectin type III"/>
    <property type="match status" value="1"/>
</dbReference>
<evidence type="ECO:0000313" key="3">
    <source>
        <dbReference type="Proteomes" id="UP000811899"/>
    </source>
</evidence>
<dbReference type="RefSeq" id="WP_214170821.1">
    <property type="nucleotide sequence ID" value="NZ_JAHCVJ010000002.1"/>
</dbReference>
<dbReference type="SUPFAM" id="SSF110296">
    <property type="entry name" value="Oligoxyloglucan reducing end-specific cellobiohydrolase"/>
    <property type="match status" value="1"/>
</dbReference>
<dbReference type="PANTHER" id="PTHR37494">
    <property type="entry name" value="HEMAGGLUTININ"/>
    <property type="match status" value="1"/>
</dbReference>
<proteinExistence type="predicted"/>
<dbReference type="GO" id="GO:0005509">
    <property type="term" value="F:calcium ion binding"/>
    <property type="evidence" value="ECO:0007669"/>
    <property type="project" value="InterPro"/>
</dbReference>
<dbReference type="InterPro" id="IPR036116">
    <property type="entry name" value="FN3_sf"/>
</dbReference>
<gene>
    <name evidence="2" type="ORF">KI809_07025</name>
</gene>
<dbReference type="Gene3D" id="2.60.40.10">
    <property type="entry name" value="Immunoglobulins"/>
    <property type="match status" value="8"/>
</dbReference>
<evidence type="ECO:0000259" key="1">
    <source>
        <dbReference type="PROSITE" id="PS50853"/>
    </source>
</evidence>
<dbReference type="Pfam" id="PF05345">
    <property type="entry name" value="He_PIG"/>
    <property type="match status" value="4"/>
</dbReference>